<dbReference type="Gene3D" id="3.90.1150.10">
    <property type="entry name" value="Aspartate Aminotransferase, domain 1"/>
    <property type="match status" value="1"/>
</dbReference>
<gene>
    <name evidence="3" type="ORF">F130042H8_34330</name>
</gene>
<dbReference type="PIRSF" id="PIRSF000390">
    <property type="entry name" value="PLP_StrS"/>
    <property type="match status" value="1"/>
</dbReference>
<sequence length="389" mass="44400">MEFKLCDNPWGNEEINAIHRVIESNMYTMGQEVKKYEEDFAKKFGVNYAVMVSSGSTANLLAVAALVYSKRLPRGSEVIVPAVSWSTTYAPLEQFGMKVVFVDIDKNTLNIDLDALKRNITEKTRMILLVNLLGNPNEFDAIKDMCRDKDIIIMEDNCESLGARYQGKQAGTFGLLGTYSSFYSHHICTMEGGVVVTDDEQLYEYMLAARAHGWTRNLPDNSTIYEKKSDPFYESFNFIIPGFNLRPLEMEGAIGQEQLRKMDGMINQRRKNAGYFKNSMKQFEDIRIQKEIGESSWFGFALLLQGRLIGKRDKIVHALREHGIETRPIVAGNFTRNKVIEYMDYSIPEELVNADDIHFNGFFIGNHSADNTKEIDYFIDVLENAIKES</sequence>
<dbReference type="GO" id="GO:0008483">
    <property type="term" value="F:transaminase activity"/>
    <property type="evidence" value="ECO:0007669"/>
    <property type="project" value="UniProtKB-KW"/>
</dbReference>
<evidence type="ECO:0000313" key="4">
    <source>
        <dbReference type="Proteomes" id="UP001600894"/>
    </source>
</evidence>
<dbReference type="Proteomes" id="UP001600894">
    <property type="component" value="Unassembled WGS sequence"/>
</dbReference>
<dbReference type="SUPFAM" id="SSF53383">
    <property type="entry name" value="PLP-dependent transferases"/>
    <property type="match status" value="1"/>
</dbReference>
<keyword evidence="4" id="KW-1185">Reference proteome</keyword>
<keyword evidence="2" id="KW-0472">Membrane</keyword>
<comment type="similarity">
    <text evidence="1">Belongs to the DegT/DnrJ/EryC1 family.</text>
</comment>
<organism evidence="3 4">
    <name type="scientific">Enterocloster alcoholdehydrogenati</name>
    <dbReference type="NCBI Taxonomy" id="2547410"/>
    <lineage>
        <taxon>Bacteria</taxon>
        <taxon>Bacillati</taxon>
        <taxon>Bacillota</taxon>
        <taxon>Clostridia</taxon>
        <taxon>Lachnospirales</taxon>
        <taxon>Lachnospiraceae</taxon>
        <taxon>Enterocloster</taxon>
    </lineage>
</organism>
<dbReference type="Pfam" id="PF01041">
    <property type="entry name" value="DegT_DnrJ_EryC1"/>
    <property type="match status" value="1"/>
</dbReference>
<evidence type="ECO:0000256" key="1">
    <source>
        <dbReference type="RuleBase" id="RU004508"/>
    </source>
</evidence>
<feature type="transmembrane region" description="Helical" evidence="2">
    <location>
        <begin position="48"/>
        <end position="68"/>
    </location>
</feature>
<dbReference type="InterPro" id="IPR000653">
    <property type="entry name" value="DegT/StrS_aminotransferase"/>
</dbReference>
<dbReference type="InterPro" id="IPR015422">
    <property type="entry name" value="PyrdxlP-dep_Trfase_small"/>
</dbReference>
<comment type="caution">
    <text evidence="3">The sequence shown here is derived from an EMBL/GenBank/DDBJ whole genome shotgun (WGS) entry which is preliminary data.</text>
</comment>
<keyword evidence="1" id="KW-0663">Pyridoxal phosphate</keyword>
<dbReference type="InterPro" id="IPR015424">
    <property type="entry name" value="PyrdxlP-dep_Trfase"/>
</dbReference>
<proteinExistence type="inferred from homology"/>
<name>A0ABQ0B267_9FIRM</name>
<dbReference type="InterPro" id="IPR015421">
    <property type="entry name" value="PyrdxlP-dep_Trfase_major"/>
</dbReference>
<dbReference type="RefSeq" id="WP_390470945.1">
    <property type="nucleotide sequence ID" value="NZ_BAABXL010000001.1"/>
</dbReference>
<keyword evidence="3" id="KW-0032">Aminotransferase</keyword>
<protein>
    <submittedName>
        <fullName evidence="3">DegT/DnrJ/EryC1/StrS aminotransferase family protein</fullName>
    </submittedName>
</protein>
<keyword evidence="2" id="KW-0812">Transmembrane</keyword>
<dbReference type="Gene3D" id="3.40.640.10">
    <property type="entry name" value="Type I PLP-dependent aspartate aminotransferase-like (Major domain)"/>
    <property type="match status" value="1"/>
</dbReference>
<accession>A0ABQ0B267</accession>
<reference evidence="3 4" key="1">
    <citation type="submission" date="2024-04" db="EMBL/GenBank/DDBJ databases">
        <title>Defined microbial consortia suppress multidrug-resistant proinflammatory Enterobacteriaceae via ecological control.</title>
        <authorList>
            <person name="Furuichi M."/>
            <person name="Kawaguchi T."/>
            <person name="Pust M."/>
            <person name="Yasuma K."/>
            <person name="Plichta D."/>
            <person name="Hasegawa N."/>
            <person name="Ohya T."/>
            <person name="Bhattarai S."/>
            <person name="Sasajima S."/>
            <person name="Aoto Y."/>
            <person name="Tuganbaev T."/>
            <person name="Yaginuma M."/>
            <person name="Ueda M."/>
            <person name="Okahashi N."/>
            <person name="Amafuji K."/>
            <person name="Kiridooshi Y."/>
            <person name="Sugita K."/>
            <person name="Strazar M."/>
            <person name="Skelly A."/>
            <person name="Suda W."/>
            <person name="Hattori M."/>
            <person name="Nakamoto N."/>
            <person name="Caballero S."/>
            <person name="Norman J."/>
            <person name="Olle B."/>
            <person name="Tanoue T."/>
            <person name="Arita M."/>
            <person name="Bucci V."/>
            <person name="Atarashi K."/>
            <person name="Xavier R."/>
            <person name="Honda K."/>
        </authorList>
    </citation>
    <scope>NUCLEOTIDE SEQUENCE [LARGE SCALE GENOMIC DNA]</scope>
    <source>
        <strain evidence="4">f13</strain>
    </source>
</reference>
<dbReference type="CDD" id="cd00616">
    <property type="entry name" value="AHBA_syn"/>
    <property type="match status" value="1"/>
</dbReference>
<evidence type="ECO:0000256" key="2">
    <source>
        <dbReference type="SAM" id="Phobius"/>
    </source>
</evidence>
<dbReference type="EMBL" id="BAABXL010000001">
    <property type="protein sequence ID" value="GAA6270373.1"/>
    <property type="molecule type" value="Genomic_DNA"/>
</dbReference>
<dbReference type="PANTHER" id="PTHR30244:SF34">
    <property type="entry name" value="DTDP-4-AMINO-4,6-DIDEOXYGALACTOSE TRANSAMINASE"/>
    <property type="match status" value="1"/>
</dbReference>
<dbReference type="PANTHER" id="PTHR30244">
    <property type="entry name" value="TRANSAMINASE"/>
    <property type="match status" value="1"/>
</dbReference>
<evidence type="ECO:0000313" key="3">
    <source>
        <dbReference type="EMBL" id="GAA6270373.1"/>
    </source>
</evidence>
<keyword evidence="3" id="KW-0808">Transferase</keyword>
<keyword evidence="2" id="KW-1133">Transmembrane helix</keyword>